<dbReference type="PROSITE" id="PS00196">
    <property type="entry name" value="COPPER_BLUE"/>
    <property type="match status" value="1"/>
</dbReference>
<evidence type="ECO:0000313" key="7">
    <source>
        <dbReference type="EMBL" id="OAY75642.1"/>
    </source>
</evidence>
<reference evidence="10" key="2">
    <citation type="submission" date="2025-04" db="UniProtKB">
        <authorList>
            <consortium name="RefSeq"/>
        </authorList>
    </citation>
    <scope>IDENTIFICATION</scope>
    <source>
        <tissue evidence="10">Leaf</tissue>
    </source>
</reference>
<organism evidence="7 8">
    <name type="scientific">Ananas comosus</name>
    <name type="common">Pineapple</name>
    <name type="synonym">Ananas ananas</name>
    <dbReference type="NCBI Taxonomy" id="4615"/>
    <lineage>
        <taxon>Eukaryota</taxon>
        <taxon>Viridiplantae</taxon>
        <taxon>Streptophyta</taxon>
        <taxon>Embryophyta</taxon>
        <taxon>Tracheophyta</taxon>
        <taxon>Spermatophyta</taxon>
        <taxon>Magnoliopsida</taxon>
        <taxon>Liliopsida</taxon>
        <taxon>Poales</taxon>
        <taxon>Bromeliaceae</taxon>
        <taxon>Bromelioideae</taxon>
        <taxon>Ananas</taxon>
    </lineage>
</organism>
<dbReference type="AlphaFoldDB" id="A0A199VEU6"/>
<dbReference type="InterPro" id="IPR008972">
    <property type="entry name" value="Cupredoxin"/>
</dbReference>
<dbReference type="SUPFAM" id="SSF49503">
    <property type="entry name" value="Cupredoxins"/>
    <property type="match status" value="1"/>
</dbReference>
<evidence type="ECO:0000256" key="1">
    <source>
        <dbReference type="ARBA" id="ARBA00022723"/>
    </source>
</evidence>
<feature type="domain" description="Phytocyanin" evidence="6">
    <location>
        <begin position="29"/>
        <end position="128"/>
    </location>
</feature>
<dbReference type="CDD" id="cd04216">
    <property type="entry name" value="Phytocyanin"/>
    <property type="match status" value="1"/>
</dbReference>
<keyword evidence="1" id="KW-0479">Metal-binding</keyword>
<evidence type="ECO:0000256" key="4">
    <source>
        <dbReference type="ARBA" id="ARBA00082491"/>
    </source>
</evidence>
<feature type="signal peptide" evidence="5">
    <location>
        <begin position="1"/>
        <end position="28"/>
    </location>
</feature>
<evidence type="ECO:0000313" key="9">
    <source>
        <dbReference type="Proteomes" id="UP000515123"/>
    </source>
</evidence>
<dbReference type="Gene3D" id="2.60.40.420">
    <property type="entry name" value="Cupredoxins - blue copper proteins"/>
    <property type="match status" value="1"/>
</dbReference>
<sequence>MAMGRGSVNLVLLSFLLVMICAPRRTLADTHIVGGSQGWGFSVSYDSWAGGQSFATGDTLVFKYQAGLHNVVPVGAAGYRSCKASSSEASRAATTGDDKFTLKKGSNYFICSIPGHCAAGMKIQVLAQ</sequence>
<dbReference type="GeneID" id="109712636"/>
<dbReference type="GO" id="GO:0005886">
    <property type="term" value="C:plasma membrane"/>
    <property type="evidence" value="ECO:0007669"/>
    <property type="project" value="TreeGrafter"/>
</dbReference>
<dbReference type="InterPro" id="IPR039391">
    <property type="entry name" value="Phytocyanin-like"/>
</dbReference>
<keyword evidence="3" id="KW-1015">Disulfide bond</keyword>
<protein>
    <recommendedName>
        <fullName evidence="4">Plantacyanin</fullName>
    </recommendedName>
</protein>
<keyword evidence="9" id="KW-1185">Reference proteome</keyword>
<evidence type="ECO:0000313" key="8">
    <source>
        <dbReference type="Proteomes" id="UP000092600"/>
    </source>
</evidence>
<dbReference type="FunFam" id="2.60.40.420:FF:000013">
    <property type="entry name" value="basic blue protein-like"/>
    <property type="match status" value="1"/>
</dbReference>
<dbReference type="InterPro" id="IPR003245">
    <property type="entry name" value="Phytocyanin_dom"/>
</dbReference>
<dbReference type="PANTHER" id="PTHR33021">
    <property type="entry name" value="BLUE COPPER PROTEIN"/>
    <property type="match status" value="1"/>
</dbReference>
<reference evidence="7 8" key="1">
    <citation type="journal article" date="2016" name="DNA Res.">
        <title>The draft genome of MD-2 pineapple using hybrid error correction of long reads.</title>
        <authorList>
            <person name="Redwan R.M."/>
            <person name="Saidin A."/>
            <person name="Kumar S.V."/>
        </authorList>
    </citation>
    <scope>NUCLEOTIDE SEQUENCE [LARGE SCALE GENOMIC DNA]</scope>
    <source>
        <strain evidence="8">cv. MD2</strain>
        <tissue evidence="7">Leaf</tissue>
    </source>
</reference>
<dbReference type="PROSITE" id="PS51485">
    <property type="entry name" value="PHYTOCYANIN"/>
    <property type="match status" value="1"/>
</dbReference>
<dbReference type="RefSeq" id="XP_020091912.1">
    <property type="nucleotide sequence ID" value="XM_020236323.1"/>
</dbReference>
<evidence type="ECO:0000256" key="5">
    <source>
        <dbReference type="SAM" id="SignalP"/>
    </source>
</evidence>
<dbReference type="EMBL" id="LSRQ01002047">
    <property type="protein sequence ID" value="OAY75642.1"/>
    <property type="molecule type" value="Genomic_DNA"/>
</dbReference>
<dbReference type="GO" id="GO:0046872">
    <property type="term" value="F:metal ion binding"/>
    <property type="evidence" value="ECO:0007669"/>
    <property type="project" value="UniProtKB-KW"/>
</dbReference>
<keyword evidence="5" id="KW-0732">Signal</keyword>
<evidence type="ECO:0000256" key="3">
    <source>
        <dbReference type="ARBA" id="ARBA00023157"/>
    </source>
</evidence>
<dbReference type="OrthoDB" id="2011645at2759"/>
<keyword evidence="2" id="KW-0186">Copper</keyword>
<dbReference type="InterPro" id="IPR028871">
    <property type="entry name" value="BlueCu_1_BS"/>
</dbReference>
<feature type="chain" id="PRO_5044554553" description="Plantacyanin" evidence="5">
    <location>
        <begin position="29"/>
        <end position="128"/>
    </location>
</feature>
<dbReference type="GO" id="GO:0009055">
    <property type="term" value="F:electron transfer activity"/>
    <property type="evidence" value="ECO:0007669"/>
    <property type="project" value="InterPro"/>
</dbReference>
<gene>
    <name evidence="10" type="primary">LOC109712636</name>
    <name evidence="7" type="ORF">ACMD2_20354</name>
</gene>
<evidence type="ECO:0000259" key="6">
    <source>
        <dbReference type="PROSITE" id="PS51485"/>
    </source>
</evidence>
<accession>A0A199VEU6</accession>
<evidence type="ECO:0000313" key="10">
    <source>
        <dbReference type="RefSeq" id="XP_020091912.1"/>
    </source>
</evidence>
<dbReference type="Pfam" id="PF02298">
    <property type="entry name" value="Cu_bind_like"/>
    <property type="match status" value="1"/>
</dbReference>
<dbReference type="Gramene" id="Aco010576.1.mrna1">
    <property type="protein sequence ID" value="Aco010576.1.mrna1"/>
    <property type="gene ID" value="Aco010576.1.path1"/>
</dbReference>
<dbReference type="PANTHER" id="PTHR33021:SF520">
    <property type="entry name" value="OS11G0428800 PROTEIN"/>
    <property type="match status" value="1"/>
</dbReference>
<dbReference type="STRING" id="4615.A0A199VEU6"/>
<dbReference type="Proteomes" id="UP000515123">
    <property type="component" value="Linkage group 7"/>
</dbReference>
<evidence type="ECO:0000256" key="2">
    <source>
        <dbReference type="ARBA" id="ARBA00023008"/>
    </source>
</evidence>
<dbReference type="Proteomes" id="UP000092600">
    <property type="component" value="Unassembled WGS sequence"/>
</dbReference>
<name>A0A199VEU6_ANACO</name>
<proteinExistence type="predicted"/>